<dbReference type="InterPro" id="IPR014043">
    <property type="entry name" value="Acyl_transferase_dom"/>
</dbReference>
<evidence type="ECO:0000256" key="48">
    <source>
        <dbReference type="ARBA" id="ARBA00049109"/>
    </source>
</evidence>
<comment type="catalytic activity">
    <reaction evidence="28">
        <text>a (3R)-hydroxyacyl-[ACP] + NADP(+) = a 3-oxoacyl-[ACP] + NADPH + H(+)</text>
        <dbReference type="Rhea" id="RHEA:17397"/>
        <dbReference type="Rhea" id="RHEA-COMP:9916"/>
        <dbReference type="Rhea" id="RHEA-COMP:9945"/>
        <dbReference type="ChEBI" id="CHEBI:15378"/>
        <dbReference type="ChEBI" id="CHEBI:57783"/>
        <dbReference type="ChEBI" id="CHEBI:58349"/>
        <dbReference type="ChEBI" id="CHEBI:78776"/>
        <dbReference type="ChEBI" id="CHEBI:78827"/>
        <dbReference type="EC" id="1.1.1.100"/>
    </reaction>
    <physiologicalReaction direction="right-to-left" evidence="28">
        <dbReference type="Rhea" id="RHEA:17399"/>
    </physiologicalReaction>
</comment>
<dbReference type="InterPro" id="IPR009081">
    <property type="entry name" value="PP-bd_ACP"/>
</dbReference>
<proteinExistence type="predicted"/>
<organism evidence="60">
    <name type="scientific">Sipha flava</name>
    <name type="common">yellow sugarcane aphid</name>
    <dbReference type="NCBI Taxonomy" id="143950"/>
    <lineage>
        <taxon>Eukaryota</taxon>
        <taxon>Metazoa</taxon>
        <taxon>Ecdysozoa</taxon>
        <taxon>Arthropoda</taxon>
        <taxon>Hexapoda</taxon>
        <taxon>Insecta</taxon>
        <taxon>Pterygota</taxon>
        <taxon>Neoptera</taxon>
        <taxon>Paraneoptera</taxon>
        <taxon>Hemiptera</taxon>
        <taxon>Sternorrhyncha</taxon>
        <taxon>Aphidomorpha</taxon>
        <taxon>Aphidoidea</taxon>
        <taxon>Aphididae</taxon>
        <taxon>Sipha</taxon>
    </lineage>
</organism>
<dbReference type="RefSeq" id="XP_025423247.1">
    <property type="nucleotide sequence ID" value="XM_025567462.1"/>
</dbReference>
<evidence type="ECO:0000256" key="38">
    <source>
        <dbReference type="ARBA" id="ARBA00048281"/>
    </source>
</evidence>
<comment type="catalytic activity">
    <reaction evidence="15">
        <text>(3R)-hydroxyoctanoyl-[ACP] = (2E)-octenoyl-[ACP] + H2O</text>
        <dbReference type="Rhea" id="RHEA:41844"/>
        <dbReference type="Rhea" id="RHEA-COMP:9634"/>
        <dbReference type="Rhea" id="RHEA-COMP:9635"/>
        <dbReference type="ChEBI" id="CHEBI:15377"/>
        <dbReference type="ChEBI" id="CHEBI:78461"/>
        <dbReference type="ChEBI" id="CHEBI:78462"/>
    </reaction>
    <physiologicalReaction direction="left-to-right" evidence="15">
        <dbReference type="Rhea" id="RHEA:41845"/>
    </physiologicalReaction>
</comment>
<comment type="catalytic activity">
    <reaction evidence="49">
        <text>(2E)-tetradecenoyl-[ACP] + NADPH + H(+) = tetradecanoyl-[ACP] + NADP(+)</text>
        <dbReference type="Rhea" id="RHEA:41896"/>
        <dbReference type="Rhea" id="RHEA-COMP:9647"/>
        <dbReference type="Rhea" id="RHEA-COMP:9648"/>
        <dbReference type="ChEBI" id="CHEBI:15378"/>
        <dbReference type="ChEBI" id="CHEBI:57783"/>
        <dbReference type="ChEBI" id="CHEBI:58349"/>
        <dbReference type="ChEBI" id="CHEBI:78475"/>
        <dbReference type="ChEBI" id="CHEBI:78477"/>
    </reaction>
    <physiologicalReaction direction="left-to-right" evidence="49">
        <dbReference type="Rhea" id="RHEA:41897"/>
    </physiologicalReaction>
</comment>
<evidence type="ECO:0000256" key="24">
    <source>
        <dbReference type="ARBA" id="ARBA00023442"/>
    </source>
</evidence>
<dbReference type="InterPro" id="IPR042104">
    <property type="entry name" value="PKS_dehydratase_sf"/>
</dbReference>
<gene>
    <name evidence="60" type="primary">FASN_16</name>
    <name evidence="62 63" type="synonym">LOC112692710</name>
    <name evidence="60" type="ORF">g.56805</name>
</gene>
<evidence type="ECO:0000256" key="6">
    <source>
        <dbReference type="ARBA" id="ARBA00013191"/>
    </source>
</evidence>
<comment type="catalytic activity">
    <reaction evidence="43">
        <text>a 2,3-saturated acyl-[ACP] + NADP(+) = a (2E)-enoyl-[ACP] + NADPH + H(+)</text>
        <dbReference type="Rhea" id="RHEA:22564"/>
        <dbReference type="Rhea" id="RHEA-COMP:9925"/>
        <dbReference type="Rhea" id="RHEA-COMP:9926"/>
        <dbReference type="ChEBI" id="CHEBI:15378"/>
        <dbReference type="ChEBI" id="CHEBI:57783"/>
        <dbReference type="ChEBI" id="CHEBI:58349"/>
        <dbReference type="ChEBI" id="CHEBI:78784"/>
        <dbReference type="ChEBI" id="CHEBI:78785"/>
        <dbReference type="EC" id="1.3.1.39"/>
    </reaction>
    <physiologicalReaction direction="right-to-left" evidence="43">
        <dbReference type="Rhea" id="RHEA:22566"/>
    </physiologicalReaction>
</comment>
<evidence type="ECO:0000256" key="56">
    <source>
        <dbReference type="PROSITE-ProRule" id="PRU01363"/>
    </source>
</evidence>
<evidence type="ECO:0000313" key="62">
    <source>
        <dbReference type="RefSeq" id="XP_025423246.1"/>
    </source>
</evidence>
<dbReference type="CDD" id="cd08954">
    <property type="entry name" value="KR_1_FAS_SDR_x"/>
    <property type="match status" value="1"/>
</dbReference>
<evidence type="ECO:0000256" key="47">
    <source>
        <dbReference type="ARBA" id="ARBA00049019"/>
    </source>
</evidence>
<comment type="catalytic activity">
    <reaction evidence="50">
        <text>3-oxododecanoyl-[ACP] + NADPH + H(+) = (3R)-hydroxydodecanoyl-[ACP] + NADP(+)</text>
        <dbReference type="Rhea" id="RHEA:41872"/>
        <dbReference type="Rhea" id="RHEA-COMP:9641"/>
        <dbReference type="Rhea" id="RHEA-COMP:9642"/>
        <dbReference type="ChEBI" id="CHEBI:15378"/>
        <dbReference type="ChEBI" id="CHEBI:57783"/>
        <dbReference type="ChEBI" id="CHEBI:58349"/>
        <dbReference type="ChEBI" id="CHEBI:78469"/>
        <dbReference type="ChEBI" id="CHEBI:78470"/>
    </reaction>
    <physiologicalReaction direction="left-to-right" evidence="50">
        <dbReference type="Rhea" id="RHEA:41873"/>
    </physiologicalReaction>
</comment>
<feature type="region of interest" description="N-terminal hotdog fold" evidence="56">
    <location>
        <begin position="871"/>
        <end position="995"/>
    </location>
</feature>
<evidence type="ECO:0000259" key="59">
    <source>
        <dbReference type="PROSITE" id="PS52019"/>
    </source>
</evidence>
<dbReference type="SMART" id="SM00825">
    <property type="entry name" value="PKS_KS"/>
    <property type="match status" value="1"/>
</dbReference>
<evidence type="ECO:0000256" key="34">
    <source>
        <dbReference type="ARBA" id="ARBA00047897"/>
    </source>
</evidence>
<comment type="catalytic activity">
    <reaction evidence="39">
        <text>tetradecanoyl-[ACP] + H2O = tetradecanoate + holo-[ACP] + H(+)</text>
        <dbReference type="Rhea" id="RHEA:30123"/>
        <dbReference type="Rhea" id="RHEA-COMP:9648"/>
        <dbReference type="Rhea" id="RHEA-COMP:9685"/>
        <dbReference type="ChEBI" id="CHEBI:15377"/>
        <dbReference type="ChEBI" id="CHEBI:15378"/>
        <dbReference type="ChEBI" id="CHEBI:30807"/>
        <dbReference type="ChEBI" id="CHEBI:64479"/>
        <dbReference type="ChEBI" id="CHEBI:78477"/>
        <dbReference type="EC" id="3.1.2.14"/>
    </reaction>
    <physiologicalReaction direction="left-to-right" evidence="39">
        <dbReference type="Rhea" id="RHEA:30124"/>
    </physiologicalReaction>
</comment>
<comment type="catalytic activity">
    <reaction evidence="41">
        <text>a fatty acyl-[ACP] + malonyl-[ACP] + H(+) = a 3-oxoacyl-[ACP] + holo-[ACP] + CO2</text>
        <dbReference type="Rhea" id="RHEA:22836"/>
        <dbReference type="Rhea" id="RHEA-COMP:9623"/>
        <dbReference type="Rhea" id="RHEA-COMP:9685"/>
        <dbReference type="Rhea" id="RHEA-COMP:9916"/>
        <dbReference type="Rhea" id="RHEA-COMP:14125"/>
        <dbReference type="ChEBI" id="CHEBI:15378"/>
        <dbReference type="ChEBI" id="CHEBI:16526"/>
        <dbReference type="ChEBI" id="CHEBI:64479"/>
        <dbReference type="ChEBI" id="CHEBI:78449"/>
        <dbReference type="ChEBI" id="CHEBI:78776"/>
        <dbReference type="ChEBI" id="CHEBI:138651"/>
        <dbReference type="EC" id="2.3.1.41"/>
    </reaction>
    <physiologicalReaction direction="left-to-right" evidence="41">
        <dbReference type="Rhea" id="RHEA:22837"/>
    </physiologicalReaction>
</comment>
<comment type="catalytic activity">
    <reaction evidence="54">
        <text>(2E)-decenoyl-[ACP] + NADPH + H(+) = decanoyl-[ACP] + NADP(+)</text>
        <dbReference type="Rhea" id="RHEA:41864"/>
        <dbReference type="Rhea" id="RHEA-COMP:9639"/>
        <dbReference type="Rhea" id="RHEA-COMP:9640"/>
        <dbReference type="ChEBI" id="CHEBI:15378"/>
        <dbReference type="ChEBI" id="CHEBI:57783"/>
        <dbReference type="ChEBI" id="CHEBI:58349"/>
        <dbReference type="ChEBI" id="CHEBI:78467"/>
        <dbReference type="ChEBI" id="CHEBI:78468"/>
    </reaction>
    <physiologicalReaction direction="left-to-right" evidence="54">
        <dbReference type="Rhea" id="RHEA:41865"/>
    </physiologicalReaction>
</comment>
<evidence type="ECO:0000256" key="37">
    <source>
        <dbReference type="ARBA" id="ARBA00048051"/>
    </source>
</evidence>
<dbReference type="Pfam" id="PF00550">
    <property type="entry name" value="PP-binding"/>
    <property type="match status" value="1"/>
</dbReference>
<dbReference type="Gene3D" id="1.10.1200.10">
    <property type="entry name" value="ACP-like"/>
    <property type="match status" value="1"/>
</dbReference>
<evidence type="ECO:0000256" key="45">
    <source>
        <dbReference type="ARBA" id="ARBA00048704"/>
    </source>
</evidence>
<sequence length="2404" mass="268703">MSRQQAIELKIKKDREIALKAGRRLVKCVPGDEIVISGISGSFPDSDGLPNFAENLFNKVDLITDDDRRWTIEHPEIPQRTGKLNTVNKFDAAFFGVHYKQAHTMDPMCRIILEKSYEAIVDSGNNPKSLKGSKTGVFVGACFSESEKTWFYEKLQVNGFGLTGCARAMLANRISYWLGINGPSYSVDSACSSSLYALEHAYKSIRDGHCDSALVGGCNLCLHPYVSLQFARLGVLCMDGRCKSFDEGANGYVRSEAICVIYLQKLKNAKRVYAKVLHAKTNCDGYKEQGITYPSGPLQQRLLEEFYEECEIKPSSLAWIEAHGTGTKVGDPEEVKALENVFCPGRTEPLLIGSVKSNIGHTEPASGLCSVAKVIIAMESGFIPPNINFNTPRQDITAFFNGRINVVTDKTPWNGGLVGINSFGFGGANCHVLLNWNEKNKINNGLPEDDLPRLVVASGRTEEAVTTLLNDFLSRPLDKEYVRLLQDVQADQIPGHIYRGYTVLSKDFKNNHSIDLQYYSGEPRPVCFIFSGMGSQWTRMGTSLIQLPIFNESILKSHEILKALGIDLIYIITNTNSNILNNTVNSFVGVVAIQIALFDLLIAIGITPDLIIGHSIGEFACAYADGCLTAEQALKTAYYCGLAVLNSKISLGAMANVGLGYNQIKDILPINVEVACHSSQNNCTISGLKESVEQFVLKLKSKDISTQIINLLNTPYHTKFIGKAIPLMVEYLKKVIPNPKLRSEKWISTSVPEENWSENIAKYCSAEYCANNLLNHVLFDETLKHISNGSILVELSPHGILQDTLDRSFKKNITSLDLVSKNNDGLGYLLSAIGKLFDAGLNPKISKLYPDIEFPVSRGTPMIAPLIRWEHSEDWYVTMYRVQDKIKSGERNISISLKEDEFEYLSGHVIDGRNLFPATGYLVMAWETLALMRGDLYTEVPVVFENVRFQRATNIPKDGNVEFIVMVQKGSGAFEVVESGAPVVTGRLYIPTDVEKEMIDMPPHPYELKDTDLNSKDIYKELRLRGYNYKGLFRSLNRVNIDATVGHVGWFNNWVAFMDNMLQIQILREDTRALFVPTSLQKLFINVKKHSVLLQTLPEEKPEFPVYVYPEIDLIQSGGVEIRGLHANVIAKRKPLADPVLEKYLFVPYVIKMGYTLEDIVRISLHLVIENLMDIKIKTVEILNQMFDPDAQIISPIVLNVLADLPLIQPDVSILSDGNHPQLKELASNITVEDKKLSSDQSVFFVVGSRLLDDSKLLEQAFTTLKPGGFLLTREPIHVELSLDSVEVCLDVFMEKERLLLVRKPLEQNVVPIVIKISNTDFSWIPVLQKVLKTDDVSVKQKIILVAEKDNTNGIIGLFNCIRKEPGGDRTRCVFIMDESVPEFSLDDPLYKTQLKKDLALNVFKNNVWGSYRHLLLEPPSLVEVHHCYVNTTIRGDLSSLKWFTGPIVPFIQKPEESKLVHVYYTALNFRDIMLATAKLAPEVIARGRINQESVIGFEYTGRTERGDRVMGMISSRALTNILEYDPYLSWKVPDHWSMEEAATVPVVYGTVIYALVVSGRIKRGDSILIHAGTGGVGQAAITLALYYECQVFTTVGTPEKREFIKNNFPQIPESHIGNSRDTSFEQMIMMETDGKGVDMVLNSLSEEKLLASVRCLAIGGRFLEIGKFDLANNSMLGMEVFLKEISFHGVMLDTLFDSPDEWKVALQRQVQENIDSGAIKPLVRTVFESDQVEQAFRYMAAGKHIGKVLIKIRSEEKESFIKPLPITKMAYPRVLFDMNSSCIICGGLGGFGMELADWMALRNSRNIVLTTRTGIRNGYQALRKKIWESYGVNVVISTADITTEEGVKQLLNEANQLGPVSTIFNLAVVLKDSLFENQTEEDFKASAGPKAIATSLLDKYSRIMCPELKHFVIFSSVSCGRGNAGQTNYGMSNSVMERICEIRHAEGLPALAVEWGAVGEVGLVADMAEDNQEVVIGGTLQQKIGNCLEILDDLLTQKKHPIVSSMVVAEKRASSSNAGTIVDTVINILGLRDLKTISLHSTLAELGMDSMMAVEIKQTLERQFEVFLTPQDIRSMTFAKLQEIGSSDDKDKKTGDIIPKSINEISDGGLNYLIRAIGDESSAYELVMRIPSLCENGSTVERPTTEVLTLFVIPGLEGIATMMEPLAKNLNMQVLCLQYDIVGTSLTIEEMAAAQYALIDQRLSADQEYYVVGYSFGGLIAIEVLKLLEKSNRKGKLWLIDSAPQFLKMSTEMAFRSEKPQDHEMQVQIIMRFLDLVWPHNKNVFISELYEMKTWEERVNYFIQKVPDDVTYSKNYQKQLINCAFIKMKAILNYNGKPSGTLKTTTRLIRPTEQVLPITEDYGLSEYFESPVMVHFIEGNHYSILENKKIGELIIESLSPKVL</sequence>
<dbReference type="GO" id="GO:0016297">
    <property type="term" value="F:fatty acyl-[ACP] hydrolase activity"/>
    <property type="evidence" value="ECO:0007669"/>
    <property type="project" value="UniProtKB-EC"/>
</dbReference>
<comment type="catalytic activity">
    <reaction evidence="30">
        <text>tetradecanoyl-[ACP] + malonyl-[ACP] + H(+) = 3-oxohexadecanoyl-[ACP] + holo-[ACP] + CO2</text>
        <dbReference type="Rhea" id="RHEA:41900"/>
        <dbReference type="Rhea" id="RHEA-COMP:9623"/>
        <dbReference type="Rhea" id="RHEA-COMP:9648"/>
        <dbReference type="Rhea" id="RHEA-COMP:9649"/>
        <dbReference type="Rhea" id="RHEA-COMP:9685"/>
        <dbReference type="ChEBI" id="CHEBI:15378"/>
        <dbReference type="ChEBI" id="CHEBI:16526"/>
        <dbReference type="ChEBI" id="CHEBI:64479"/>
        <dbReference type="ChEBI" id="CHEBI:78449"/>
        <dbReference type="ChEBI" id="CHEBI:78477"/>
        <dbReference type="ChEBI" id="CHEBI:78478"/>
    </reaction>
    <physiologicalReaction direction="left-to-right" evidence="30">
        <dbReference type="Rhea" id="RHEA:41901"/>
    </physiologicalReaction>
</comment>
<dbReference type="PROSITE" id="PS50075">
    <property type="entry name" value="CARRIER"/>
    <property type="match status" value="1"/>
</dbReference>
<dbReference type="SMART" id="SM00829">
    <property type="entry name" value="PKS_ER"/>
    <property type="match status" value="1"/>
</dbReference>
<evidence type="ECO:0000256" key="13">
    <source>
        <dbReference type="ARBA" id="ARBA00022990"/>
    </source>
</evidence>
<evidence type="ECO:0000256" key="42">
    <source>
        <dbReference type="ARBA" id="ARBA00048571"/>
    </source>
</evidence>
<keyword evidence="11" id="KW-0702">S-nitrosylation</keyword>
<comment type="catalytic activity">
    <reaction evidence="53">
        <text>butanoyl-[ACP] + malonyl-[ACP] + H(+) = 3-oxohexanoyl-[ACP] + holo-[ACP] + CO2</text>
        <dbReference type="Rhea" id="RHEA:41820"/>
        <dbReference type="Rhea" id="RHEA-COMP:9623"/>
        <dbReference type="Rhea" id="RHEA-COMP:9628"/>
        <dbReference type="Rhea" id="RHEA-COMP:9629"/>
        <dbReference type="Rhea" id="RHEA-COMP:9685"/>
        <dbReference type="ChEBI" id="CHEBI:15378"/>
        <dbReference type="ChEBI" id="CHEBI:16526"/>
        <dbReference type="ChEBI" id="CHEBI:64479"/>
        <dbReference type="ChEBI" id="CHEBI:78449"/>
        <dbReference type="ChEBI" id="CHEBI:78454"/>
        <dbReference type="ChEBI" id="CHEBI:78456"/>
    </reaction>
    <physiologicalReaction direction="left-to-right" evidence="53">
        <dbReference type="Rhea" id="RHEA:41821"/>
    </physiologicalReaction>
</comment>
<dbReference type="Gene3D" id="3.40.50.720">
    <property type="entry name" value="NAD(P)-binding Rossmann-like Domain"/>
    <property type="match status" value="1"/>
</dbReference>
<dbReference type="Gene3D" id="3.40.366.10">
    <property type="entry name" value="Malonyl-Coenzyme A Acyl Carrier Protein, domain 2"/>
    <property type="match status" value="1"/>
</dbReference>
<evidence type="ECO:0000256" key="14">
    <source>
        <dbReference type="ARBA" id="ARBA00023268"/>
    </source>
</evidence>
<dbReference type="GO" id="GO:0019171">
    <property type="term" value="F:(3R)-hydroxyacyl-[acyl-carrier-protein] dehydratase activity"/>
    <property type="evidence" value="ECO:0007669"/>
    <property type="project" value="UniProtKB-EC"/>
</dbReference>
<keyword evidence="12" id="KW-0663">Pyridoxal phosphate</keyword>
<comment type="function">
    <text evidence="24">Fatty acid synthetase is a multifunctional enzyme that catalyzes the de novo biosynthesis of long-chain saturated fatty acids starting from acetyl-CoA and malonyl-CoA in the presence of NADPH. This multifunctional protein contains 7 catalytic activities and a site for the binding of the prosthetic group 4'-phosphopantetheine of the acyl carrier protein ([ACP]) domain.</text>
</comment>
<comment type="catalytic activity">
    <reaction evidence="26">
        <text>3-oxooctadecanoyl-[ACP] + NADPH + H(+) = (3R)-hydroxyoctadecanoyl-[ACP] + NADP(+)</text>
        <dbReference type="Rhea" id="RHEA:41920"/>
        <dbReference type="Rhea" id="RHEA-COMP:9653"/>
        <dbReference type="Rhea" id="RHEA-COMP:9654"/>
        <dbReference type="ChEBI" id="CHEBI:15378"/>
        <dbReference type="ChEBI" id="CHEBI:57783"/>
        <dbReference type="ChEBI" id="CHEBI:58349"/>
        <dbReference type="ChEBI" id="CHEBI:78487"/>
        <dbReference type="ChEBI" id="CHEBI:78488"/>
    </reaction>
    <physiologicalReaction direction="left-to-right" evidence="26">
        <dbReference type="Rhea" id="RHEA:41921"/>
    </physiologicalReaction>
</comment>
<comment type="catalytic activity">
    <reaction evidence="17">
        <text>(3R)-hydroxyhexanoyl-[ACP] = (2E)-hexenoyl-[ACP] + H2O</text>
        <dbReference type="Rhea" id="RHEA:41828"/>
        <dbReference type="Rhea" id="RHEA-COMP:9630"/>
        <dbReference type="Rhea" id="RHEA-COMP:9631"/>
        <dbReference type="ChEBI" id="CHEBI:15377"/>
        <dbReference type="ChEBI" id="CHEBI:78457"/>
        <dbReference type="ChEBI" id="CHEBI:78458"/>
    </reaction>
    <physiologicalReaction direction="left-to-right" evidence="17">
        <dbReference type="Rhea" id="RHEA:41829"/>
    </physiologicalReaction>
</comment>
<comment type="catalytic activity">
    <reaction evidence="27">
        <text>hexanoyl-[ACP] + malonyl-[ACP] + H(+) = 3-oxooctanoyl-[ACP] + holo-[ACP] + CO2</text>
        <dbReference type="Rhea" id="RHEA:41836"/>
        <dbReference type="Rhea" id="RHEA-COMP:9623"/>
        <dbReference type="Rhea" id="RHEA-COMP:9632"/>
        <dbReference type="Rhea" id="RHEA-COMP:9633"/>
        <dbReference type="Rhea" id="RHEA-COMP:9685"/>
        <dbReference type="ChEBI" id="CHEBI:15378"/>
        <dbReference type="ChEBI" id="CHEBI:16526"/>
        <dbReference type="ChEBI" id="CHEBI:64479"/>
        <dbReference type="ChEBI" id="CHEBI:78449"/>
        <dbReference type="ChEBI" id="CHEBI:78459"/>
        <dbReference type="ChEBI" id="CHEBI:78460"/>
    </reaction>
    <physiologicalReaction direction="left-to-right" evidence="27">
        <dbReference type="Rhea" id="RHEA:41837"/>
    </physiologicalReaction>
</comment>
<evidence type="ECO:0000256" key="30">
    <source>
        <dbReference type="ARBA" id="ARBA00047451"/>
    </source>
</evidence>
<dbReference type="PROSITE" id="PS00606">
    <property type="entry name" value="KS3_1"/>
    <property type="match status" value="1"/>
</dbReference>
<dbReference type="InterPro" id="IPR049552">
    <property type="entry name" value="PKS_DH_N"/>
</dbReference>
<dbReference type="FunFam" id="3.40.50.720:FF:000209">
    <property type="entry name" value="Polyketide synthase Pks12"/>
    <property type="match status" value="1"/>
</dbReference>
<dbReference type="Pfam" id="PF13602">
    <property type="entry name" value="ADH_zinc_N_2"/>
    <property type="match status" value="1"/>
</dbReference>
<dbReference type="InterPro" id="IPR036736">
    <property type="entry name" value="ACP-like_sf"/>
</dbReference>
<dbReference type="Pfam" id="PF00109">
    <property type="entry name" value="ketoacyl-synt"/>
    <property type="match status" value="1"/>
</dbReference>
<dbReference type="EC" id="3.1.2.14" evidence="3"/>
<dbReference type="EC" id="2.3.1.41" evidence="6"/>
<dbReference type="InterPro" id="IPR029058">
    <property type="entry name" value="AB_hydrolase_fold"/>
</dbReference>
<keyword evidence="10" id="KW-0808">Transferase</keyword>
<dbReference type="EC" id="1.3.1.39" evidence="2"/>
<evidence type="ECO:0000256" key="5">
    <source>
        <dbReference type="ARBA" id="ARBA00012948"/>
    </source>
</evidence>
<dbReference type="Pfam" id="PF00975">
    <property type="entry name" value="Thioesterase"/>
    <property type="match status" value="1"/>
</dbReference>
<evidence type="ECO:0000256" key="33">
    <source>
        <dbReference type="ARBA" id="ARBA00047810"/>
    </source>
</evidence>
<evidence type="ECO:0000256" key="43">
    <source>
        <dbReference type="ARBA" id="ARBA00048650"/>
    </source>
</evidence>
<dbReference type="InterPro" id="IPR020841">
    <property type="entry name" value="PKS_Beta-ketoAc_synthase_dom"/>
</dbReference>
<comment type="catalytic activity">
    <reaction evidence="31">
        <text>(2E)-butenoyl-[ACP] + NADPH + H(+) = butanoyl-[ACP] + NADP(+)</text>
        <dbReference type="Rhea" id="RHEA:41812"/>
        <dbReference type="Rhea" id="RHEA-COMP:9627"/>
        <dbReference type="Rhea" id="RHEA-COMP:9628"/>
        <dbReference type="ChEBI" id="CHEBI:15378"/>
        <dbReference type="ChEBI" id="CHEBI:57783"/>
        <dbReference type="ChEBI" id="CHEBI:58349"/>
        <dbReference type="ChEBI" id="CHEBI:78453"/>
        <dbReference type="ChEBI" id="CHEBI:78454"/>
    </reaction>
    <physiologicalReaction direction="left-to-right" evidence="31">
        <dbReference type="Rhea" id="RHEA:41813"/>
    </physiologicalReaction>
</comment>
<dbReference type="Gene3D" id="3.10.129.110">
    <property type="entry name" value="Polyketide synthase dehydratase"/>
    <property type="match status" value="1"/>
</dbReference>
<evidence type="ECO:0000256" key="4">
    <source>
        <dbReference type="ARBA" id="ARBA00012873"/>
    </source>
</evidence>
<evidence type="ECO:0000256" key="40">
    <source>
        <dbReference type="ARBA" id="ARBA00048420"/>
    </source>
</evidence>
<dbReference type="EMBL" id="GGMS01017661">
    <property type="protein sequence ID" value="MBY86864.1"/>
    <property type="molecule type" value="Transcribed_RNA"/>
</dbReference>
<dbReference type="CDD" id="cd00833">
    <property type="entry name" value="PKS"/>
    <property type="match status" value="1"/>
</dbReference>
<comment type="catalytic activity">
    <reaction evidence="19">
        <text>a (3R)-hydroxyacyl-[ACP] = a (2E)-enoyl-[ACP] + H2O</text>
        <dbReference type="Rhea" id="RHEA:13097"/>
        <dbReference type="Rhea" id="RHEA-COMP:9925"/>
        <dbReference type="Rhea" id="RHEA-COMP:9945"/>
        <dbReference type="ChEBI" id="CHEBI:15377"/>
        <dbReference type="ChEBI" id="CHEBI:78784"/>
        <dbReference type="ChEBI" id="CHEBI:78827"/>
        <dbReference type="EC" id="4.2.1.59"/>
    </reaction>
    <physiologicalReaction direction="left-to-right" evidence="19">
        <dbReference type="Rhea" id="RHEA:13098"/>
    </physiologicalReaction>
</comment>
<dbReference type="InterPro" id="IPR036291">
    <property type="entry name" value="NAD(P)-bd_dom_sf"/>
</dbReference>
<comment type="pathway">
    <text evidence="1">Lipid metabolism.</text>
</comment>
<comment type="catalytic activity">
    <reaction evidence="25">
        <text>acetyl-CoA + n malonyl-CoA + 2n NADPH + 2n H(+) = a long-chain fatty acid + (n+1) CoA + n CO2 + 2n NADP(+).</text>
        <dbReference type="EC" id="2.3.1.85"/>
    </reaction>
</comment>
<keyword evidence="13" id="KW-0007">Acetylation</keyword>
<dbReference type="Pfam" id="PF21149">
    <property type="entry name" value="FAS_pseudo-KR"/>
    <property type="match status" value="1"/>
</dbReference>
<dbReference type="PROSITE" id="PS52019">
    <property type="entry name" value="PKS_MFAS_DH"/>
    <property type="match status" value="1"/>
</dbReference>
<evidence type="ECO:0000259" key="57">
    <source>
        <dbReference type="PROSITE" id="PS50075"/>
    </source>
</evidence>
<comment type="catalytic activity">
    <reaction evidence="48">
        <text>decanoyl-[ACP] + malonyl-[ACP] + H(+) = 3-oxododecanoyl-[ACP] + holo-[ACP] + CO2</text>
        <dbReference type="Rhea" id="RHEA:41868"/>
        <dbReference type="Rhea" id="RHEA-COMP:9623"/>
        <dbReference type="Rhea" id="RHEA-COMP:9640"/>
        <dbReference type="Rhea" id="RHEA-COMP:9641"/>
        <dbReference type="Rhea" id="RHEA-COMP:9685"/>
        <dbReference type="ChEBI" id="CHEBI:15378"/>
        <dbReference type="ChEBI" id="CHEBI:16526"/>
        <dbReference type="ChEBI" id="CHEBI:64479"/>
        <dbReference type="ChEBI" id="CHEBI:78449"/>
        <dbReference type="ChEBI" id="CHEBI:78468"/>
        <dbReference type="ChEBI" id="CHEBI:78469"/>
    </reaction>
    <physiologicalReaction direction="left-to-right" evidence="48">
        <dbReference type="Rhea" id="RHEA:41869"/>
    </physiologicalReaction>
</comment>
<evidence type="ECO:0000256" key="12">
    <source>
        <dbReference type="ARBA" id="ARBA00022898"/>
    </source>
</evidence>
<evidence type="ECO:0000256" key="23">
    <source>
        <dbReference type="ARBA" id="ARBA00023402"/>
    </source>
</evidence>
<dbReference type="SMART" id="SM00822">
    <property type="entry name" value="PKS_KR"/>
    <property type="match status" value="1"/>
</dbReference>
<dbReference type="OrthoDB" id="329835at2759"/>
<evidence type="ECO:0000256" key="41">
    <source>
        <dbReference type="ARBA" id="ARBA00048506"/>
    </source>
</evidence>
<dbReference type="GO" id="GO:0004315">
    <property type="term" value="F:3-oxoacyl-[acyl-carrier-protein] synthase activity"/>
    <property type="evidence" value="ECO:0007669"/>
    <property type="project" value="UniProtKB-EC"/>
</dbReference>
<feature type="domain" description="PKS/mFAS DH" evidence="59">
    <location>
        <begin position="871"/>
        <end position="1131"/>
    </location>
</feature>
<evidence type="ECO:0000256" key="51">
    <source>
        <dbReference type="ARBA" id="ARBA00049414"/>
    </source>
</evidence>
<dbReference type="InterPro" id="IPR057326">
    <property type="entry name" value="KR_dom"/>
</dbReference>
<comment type="catalytic activity">
    <reaction evidence="20">
        <text>(3R)-hydroxytetradecanoyl-[ACP] = (2E)-tetradecenoyl-[ACP] + H2O</text>
        <dbReference type="Rhea" id="RHEA:41892"/>
        <dbReference type="Rhea" id="RHEA-COMP:9646"/>
        <dbReference type="Rhea" id="RHEA-COMP:9647"/>
        <dbReference type="ChEBI" id="CHEBI:15377"/>
        <dbReference type="ChEBI" id="CHEBI:78474"/>
        <dbReference type="ChEBI" id="CHEBI:78475"/>
    </reaction>
    <physiologicalReaction direction="left-to-right" evidence="20">
        <dbReference type="Rhea" id="RHEA:41893"/>
    </physiologicalReaction>
</comment>
<dbReference type="InterPro" id="IPR011032">
    <property type="entry name" value="GroES-like_sf"/>
</dbReference>
<evidence type="ECO:0000256" key="20">
    <source>
        <dbReference type="ARBA" id="ARBA00023398"/>
    </source>
</evidence>
<dbReference type="Pfam" id="PF16197">
    <property type="entry name" value="KAsynt_C_assoc"/>
    <property type="match status" value="1"/>
</dbReference>
<comment type="catalytic activity">
    <reaction evidence="40">
        <text>(2E)-octenoyl-[ACP] + NADPH + H(+) = octanoyl-[ACP] + NADP(+)</text>
        <dbReference type="Rhea" id="RHEA:41848"/>
        <dbReference type="Rhea" id="RHEA-COMP:9635"/>
        <dbReference type="Rhea" id="RHEA-COMP:9636"/>
        <dbReference type="ChEBI" id="CHEBI:15378"/>
        <dbReference type="ChEBI" id="CHEBI:57783"/>
        <dbReference type="ChEBI" id="CHEBI:58349"/>
        <dbReference type="ChEBI" id="CHEBI:78462"/>
        <dbReference type="ChEBI" id="CHEBI:78463"/>
    </reaction>
    <physiologicalReaction direction="left-to-right" evidence="40">
        <dbReference type="Rhea" id="RHEA:41849"/>
    </physiologicalReaction>
</comment>
<dbReference type="PANTHER" id="PTHR43775:SF23">
    <property type="entry name" value="FATTY ACID SYNTHASE 3"/>
    <property type="match status" value="1"/>
</dbReference>
<evidence type="ECO:0000256" key="50">
    <source>
        <dbReference type="ARBA" id="ARBA00049263"/>
    </source>
</evidence>
<evidence type="ECO:0000256" key="29">
    <source>
        <dbReference type="ARBA" id="ARBA00047440"/>
    </source>
</evidence>
<dbReference type="GO" id="GO:0141148">
    <property type="term" value="F:enoyl-[acyl-carrier-protein] reductase (NADPH) activity"/>
    <property type="evidence" value="ECO:0007669"/>
    <property type="project" value="UniProtKB-EC"/>
</dbReference>
<keyword evidence="61" id="KW-1185">Reference proteome</keyword>
<evidence type="ECO:0000256" key="25">
    <source>
        <dbReference type="ARBA" id="ARBA00044883"/>
    </source>
</evidence>
<comment type="catalytic activity">
    <reaction evidence="33">
        <text>(2E)-hexadecenoyl-[ACP] + NADPH + H(+) = hexadecanoyl-[ACP] + NADP(+)</text>
        <dbReference type="Rhea" id="RHEA:41912"/>
        <dbReference type="Rhea" id="RHEA-COMP:9651"/>
        <dbReference type="Rhea" id="RHEA-COMP:9652"/>
        <dbReference type="ChEBI" id="CHEBI:15378"/>
        <dbReference type="ChEBI" id="CHEBI:57783"/>
        <dbReference type="ChEBI" id="CHEBI:58349"/>
        <dbReference type="ChEBI" id="CHEBI:78481"/>
        <dbReference type="ChEBI" id="CHEBI:78483"/>
    </reaction>
    <physiologicalReaction direction="left-to-right" evidence="33">
        <dbReference type="Rhea" id="RHEA:41913"/>
    </physiologicalReaction>
</comment>
<comment type="catalytic activity">
    <reaction evidence="21">
        <text>(3R)-hydroxyoctadecanoyl-[ACP] = (2E)-octadecenoyl-[ACP] + H2O</text>
        <dbReference type="Rhea" id="RHEA:41924"/>
        <dbReference type="Rhea" id="RHEA-COMP:9654"/>
        <dbReference type="Rhea" id="RHEA-COMP:9655"/>
        <dbReference type="ChEBI" id="CHEBI:15377"/>
        <dbReference type="ChEBI" id="CHEBI:78488"/>
        <dbReference type="ChEBI" id="CHEBI:78489"/>
    </reaction>
    <physiologicalReaction direction="left-to-right" evidence="21">
        <dbReference type="Rhea" id="RHEA:41925"/>
    </physiologicalReaction>
</comment>
<feature type="domain" description="Carrier" evidence="57">
    <location>
        <begin position="2013"/>
        <end position="2093"/>
    </location>
</feature>
<protein>
    <recommendedName>
        <fullName evidence="7">Fatty acid synthase</fullName>
        <ecNumber evidence="5">1.1.1.100</ecNumber>
        <ecNumber evidence="2">1.3.1.39</ecNumber>
        <ecNumber evidence="6">2.3.1.41</ecNumber>
        <ecNumber evidence="4">2.3.1.85</ecNumber>
        <ecNumber evidence="3">3.1.2.14</ecNumber>
    </recommendedName>
</protein>
<evidence type="ECO:0000256" key="17">
    <source>
        <dbReference type="ARBA" id="ARBA00023373"/>
    </source>
</evidence>
<dbReference type="InterPro" id="IPR020843">
    <property type="entry name" value="ER"/>
</dbReference>
<comment type="catalytic activity">
    <reaction evidence="45">
        <text>hexadecanoyl-[ACP] + H2O = hexadecanoate + holo-[ACP] + H(+)</text>
        <dbReference type="Rhea" id="RHEA:41932"/>
        <dbReference type="Rhea" id="RHEA-COMP:9652"/>
        <dbReference type="Rhea" id="RHEA-COMP:9685"/>
        <dbReference type="ChEBI" id="CHEBI:7896"/>
        <dbReference type="ChEBI" id="CHEBI:15377"/>
        <dbReference type="ChEBI" id="CHEBI:15378"/>
        <dbReference type="ChEBI" id="CHEBI:64479"/>
        <dbReference type="ChEBI" id="CHEBI:78483"/>
        <dbReference type="EC" id="3.1.2.14"/>
    </reaction>
    <physiologicalReaction direction="left-to-right" evidence="45">
        <dbReference type="Rhea" id="RHEA:41933"/>
    </physiologicalReaction>
</comment>
<evidence type="ECO:0000256" key="10">
    <source>
        <dbReference type="ARBA" id="ARBA00022679"/>
    </source>
</evidence>
<evidence type="ECO:0000256" key="52">
    <source>
        <dbReference type="ARBA" id="ARBA00049422"/>
    </source>
</evidence>
<comment type="catalytic activity">
    <reaction evidence="42">
        <text>3-oxohexanoyl-[ACP] + NADPH + H(+) = (3R)-hydroxyhexanoyl-[ACP] + NADP(+)</text>
        <dbReference type="Rhea" id="RHEA:41824"/>
        <dbReference type="Rhea" id="RHEA-COMP:9629"/>
        <dbReference type="Rhea" id="RHEA-COMP:9630"/>
        <dbReference type="ChEBI" id="CHEBI:15378"/>
        <dbReference type="ChEBI" id="CHEBI:57783"/>
        <dbReference type="ChEBI" id="CHEBI:58349"/>
        <dbReference type="ChEBI" id="CHEBI:78456"/>
        <dbReference type="ChEBI" id="CHEBI:78457"/>
    </reaction>
    <physiologicalReaction direction="left-to-right" evidence="42">
        <dbReference type="Rhea" id="RHEA:41825"/>
    </physiologicalReaction>
</comment>
<dbReference type="InterPro" id="IPR001227">
    <property type="entry name" value="Ac_transferase_dom_sf"/>
</dbReference>
<evidence type="ECO:0000256" key="1">
    <source>
        <dbReference type="ARBA" id="ARBA00005189"/>
    </source>
</evidence>
<feature type="active site" description="Proton acceptor; for dehydratase activity" evidence="56">
    <location>
        <position position="908"/>
    </location>
</feature>
<dbReference type="Gene3D" id="3.30.70.3290">
    <property type="match status" value="1"/>
</dbReference>
<evidence type="ECO:0000256" key="31">
    <source>
        <dbReference type="ARBA" id="ARBA00047500"/>
    </source>
</evidence>
<reference evidence="60" key="1">
    <citation type="submission" date="2018-04" db="EMBL/GenBank/DDBJ databases">
        <title>Transcriptome assembly of Sipha flava.</title>
        <authorList>
            <person name="Scully E.D."/>
            <person name="Geib S.M."/>
            <person name="Palmer N.A."/>
            <person name="Koch K."/>
            <person name="Bradshaw J."/>
            <person name="Heng-Moss T."/>
            <person name="Sarath G."/>
        </authorList>
    </citation>
    <scope>NUCLEOTIDE SEQUENCE</scope>
</reference>
<dbReference type="Pfam" id="PF02801">
    <property type="entry name" value="Ketoacyl-synt_C"/>
    <property type="match status" value="1"/>
</dbReference>
<dbReference type="GO" id="GO:0004316">
    <property type="term" value="F:3-oxoacyl-[acyl-carrier-protein] reductase (NADPH) activity"/>
    <property type="evidence" value="ECO:0007669"/>
    <property type="project" value="UniProtKB-EC"/>
</dbReference>
<comment type="catalytic activity">
    <reaction evidence="16">
        <text>(3R)-hydroxydodecanoyl-[ACP] = (2E)-dodecenoyl-[ACP] + H2O</text>
        <dbReference type="Rhea" id="RHEA:41876"/>
        <dbReference type="Rhea" id="RHEA-COMP:9642"/>
        <dbReference type="Rhea" id="RHEA-COMP:9643"/>
        <dbReference type="ChEBI" id="CHEBI:15377"/>
        <dbReference type="ChEBI" id="CHEBI:78470"/>
        <dbReference type="ChEBI" id="CHEBI:78472"/>
    </reaction>
    <physiologicalReaction direction="left-to-right" evidence="16">
        <dbReference type="Rhea" id="RHEA:41877"/>
    </physiologicalReaction>
</comment>
<comment type="catalytic activity">
    <reaction evidence="52">
        <text>3-oxooctanoyl-[ACP] + NADPH + H(+) = (3R)-hydroxyoctanoyl-[ACP] + NADP(+)</text>
        <dbReference type="Rhea" id="RHEA:41840"/>
        <dbReference type="Rhea" id="RHEA-COMP:9633"/>
        <dbReference type="Rhea" id="RHEA-COMP:9634"/>
        <dbReference type="ChEBI" id="CHEBI:15378"/>
        <dbReference type="ChEBI" id="CHEBI:57783"/>
        <dbReference type="ChEBI" id="CHEBI:58349"/>
        <dbReference type="ChEBI" id="CHEBI:78460"/>
        <dbReference type="ChEBI" id="CHEBI:78461"/>
    </reaction>
    <physiologicalReaction direction="left-to-right" evidence="52">
        <dbReference type="Rhea" id="RHEA:41841"/>
    </physiologicalReaction>
</comment>
<dbReference type="InterPro" id="IPR013968">
    <property type="entry name" value="PKS_KR"/>
</dbReference>
<dbReference type="Proteomes" id="UP000694846">
    <property type="component" value="Unplaced"/>
</dbReference>
<dbReference type="Gene3D" id="3.40.50.1820">
    <property type="entry name" value="alpha/beta hydrolase"/>
    <property type="match status" value="1"/>
</dbReference>
<dbReference type="InterPro" id="IPR014030">
    <property type="entry name" value="Ketoacyl_synth_N"/>
</dbReference>
<comment type="catalytic activity">
    <reaction evidence="44">
        <text>holo-[ACP] + acetyl-CoA = acetyl-[ACP] + CoA</text>
        <dbReference type="Rhea" id="RHEA:41788"/>
        <dbReference type="Rhea" id="RHEA-COMP:9621"/>
        <dbReference type="Rhea" id="RHEA-COMP:9685"/>
        <dbReference type="ChEBI" id="CHEBI:57287"/>
        <dbReference type="ChEBI" id="CHEBI:57288"/>
        <dbReference type="ChEBI" id="CHEBI:64479"/>
        <dbReference type="ChEBI" id="CHEBI:78446"/>
        <dbReference type="EC" id="2.3.1.38"/>
    </reaction>
    <physiologicalReaction direction="left-to-right" evidence="44">
        <dbReference type="Rhea" id="RHEA:41789"/>
    </physiologicalReaction>
</comment>
<dbReference type="EC" id="2.3.1.85" evidence="4"/>
<dbReference type="GO" id="GO:0006633">
    <property type="term" value="P:fatty acid biosynthetic process"/>
    <property type="evidence" value="ECO:0007669"/>
    <property type="project" value="InterPro"/>
</dbReference>
<evidence type="ECO:0000256" key="27">
    <source>
        <dbReference type="ARBA" id="ARBA00047394"/>
    </source>
</evidence>
<dbReference type="Pfam" id="PF00698">
    <property type="entry name" value="Acyl_transf_1"/>
    <property type="match status" value="1"/>
</dbReference>
<comment type="catalytic activity">
    <reaction evidence="23">
        <text>(3R)-hydroxybutanoyl-[ACP] = (2E)-butenoyl-[ACP] + H2O</text>
        <dbReference type="Rhea" id="RHEA:41808"/>
        <dbReference type="Rhea" id="RHEA-COMP:9626"/>
        <dbReference type="Rhea" id="RHEA-COMP:9627"/>
        <dbReference type="ChEBI" id="CHEBI:15377"/>
        <dbReference type="ChEBI" id="CHEBI:78451"/>
        <dbReference type="ChEBI" id="CHEBI:78453"/>
    </reaction>
    <physiologicalReaction direction="left-to-right" evidence="23">
        <dbReference type="Rhea" id="RHEA:41809"/>
    </physiologicalReaction>
</comment>
<dbReference type="GO" id="GO:0031177">
    <property type="term" value="F:phosphopantetheine binding"/>
    <property type="evidence" value="ECO:0007669"/>
    <property type="project" value="InterPro"/>
</dbReference>
<comment type="catalytic activity">
    <reaction evidence="34">
        <text>(2E)-hexenoyl-[ACP] + NADPH + H(+) = hexanoyl-[ACP] + NADP(+)</text>
        <dbReference type="Rhea" id="RHEA:41832"/>
        <dbReference type="Rhea" id="RHEA-COMP:9631"/>
        <dbReference type="Rhea" id="RHEA-COMP:9632"/>
        <dbReference type="ChEBI" id="CHEBI:15378"/>
        <dbReference type="ChEBI" id="CHEBI:57783"/>
        <dbReference type="ChEBI" id="CHEBI:58349"/>
        <dbReference type="ChEBI" id="CHEBI:78458"/>
        <dbReference type="ChEBI" id="CHEBI:78459"/>
    </reaction>
    <physiologicalReaction direction="left-to-right" evidence="34">
        <dbReference type="Rhea" id="RHEA:41833"/>
    </physiologicalReaction>
</comment>
<comment type="catalytic activity">
    <reaction evidence="29">
        <text>3-oxodecanoyl-[ACP] + NADPH + H(+) = (3R)-hydroxydecanoyl-[ACP] + NADP(+)</text>
        <dbReference type="Rhea" id="RHEA:41856"/>
        <dbReference type="Rhea" id="RHEA-COMP:9637"/>
        <dbReference type="Rhea" id="RHEA-COMP:9638"/>
        <dbReference type="ChEBI" id="CHEBI:15378"/>
        <dbReference type="ChEBI" id="CHEBI:57783"/>
        <dbReference type="ChEBI" id="CHEBI:58349"/>
        <dbReference type="ChEBI" id="CHEBI:78464"/>
        <dbReference type="ChEBI" id="CHEBI:78466"/>
    </reaction>
    <physiologicalReaction direction="left-to-right" evidence="29">
        <dbReference type="Rhea" id="RHEA:41857"/>
    </physiologicalReaction>
</comment>
<dbReference type="InterPro" id="IPR020806">
    <property type="entry name" value="PKS_PP-bd"/>
</dbReference>
<comment type="catalytic activity">
    <reaction evidence="32">
        <text>dodecanoyl-[ACP] + malonyl-[ACP] + H(+) = 3-oxotetradecanoyl-[ACP] + holo-[ACP] + CO2</text>
        <dbReference type="Rhea" id="RHEA:41884"/>
        <dbReference type="Rhea" id="RHEA-COMP:9623"/>
        <dbReference type="Rhea" id="RHEA-COMP:9644"/>
        <dbReference type="Rhea" id="RHEA-COMP:9645"/>
        <dbReference type="Rhea" id="RHEA-COMP:9685"/>
        <dbReference type="ChEBI" id="CHEBI:15378"/>
        <dbReference type="ChEBI" id="CHEBI:16526"/>
        <dbReference type="ChEBI" id="CHEBI:64479"/>
        <dbReference type="ChEBI" id="CHEBI:65264"/>
        <dbReference type="ChEBI" id="CHEBI:78449"/>
        <dbReference type="ChEBI" id="CHEBI:78473"/>
    </reaction>
    <physiologicalReaction direction="left-to-right" evidence="32">
        <dbReference type="Rhea" id="RHEA:41885"/>
    </physiologicalReaction>
</comment>
<dbReference type="GO" id="GO:0004313">
    <property type="term" value="F:[acyl-carrier-protein] S-acetyltransferase activity"/>
    <property type="evidence" value="ECO:0007669"/>
    <property type="project" value="UniProtKB-EC"/>
</dbReference>
<comment type="catalytic activity">
    <reaction evidence="55">
        <text>octanoyl-[ACP] + malonyl-[ACP] + H(+) = 3-oxodecanoyl-[ACP] + holo-[ACP] + CO2</text>
        <dbReference type="Rhea" id="RHEA:41852"/>
        <dbReference type="Rhea" id="RHEA-COMP:9623"/>
        <dbReference type="Rhea" id="RHEA-COMP:9636"/>
        <dbReference type="Rhea" id="RHEA-COMP:9637"/>
        <dbReference type="Rhea" id="RHEA-COMP:9685"/>
        <dbReference type="ChEBI" id="CHEBI:15378"/>
        <dbReference type="ChEBI" id="CHEBI:16526"/>
        <dbReference type="ChEBI" id="CHEBI:64479"/>
        <dbReference type="ChEBI" id="CHEBI:78449"/>
        <dbReference type="ChEBI" id="CHEBI:78463"/>
        <dbReference type="ChEBI" id="CHEBI:78464"/>
    </reaction>
    <physiologicalReaction direction="left-to-right" evidence="55">
        <dbReference type="Rhea" id="RHEA:41853"/>
    </physiologicalReaction>
</comment>
<comment type="catalytic activity">
    <reaction evidence="37">
        <text>hexadecanoyl-[ACP] + malonyl-[ACP] + H(+) = 3-oxooctadecanoyl-[ACP] + holo-[ACP] + CO2</text>
        <dbReference type="Rhea" id="RHEA:41916"/>
        <dbReference type="Rhea" id="RHEA-COMP:9623"/>
        <dbReference type="Rhea" id="RHEA-COMP:9652"/>
        <dbReference type="Rhea" id="RHEA-COMP:9653"/>
        <dbReference type="Rhea" id="RHEA-COMP:9685"/>
        <dbReference type="ChEBI" id="CHEBI:15378"/>
        <dbReference type="ChEBI" id="CHEBI:16526"/>
        <dbReference type="ChEBI" id="CHEBI:64479"/>
        <dbReference type="ChEBI" id="CHEBI:78449"/>
        <dbReference type="ChEBI" id="CHEBI:78483"/>
        <dbReference type="ChEBI" id="CHEBI:78487"/>
    </reaction>
    <physiologicalReaction direction="left-to-right" evidence="37">
        <dbReference type="Rhea" id="RHEA:41917"/>
    </physiologicalReaction>
</comment>
<evidence type="ECO:0000313" key="63">
    <source>
        <dbReference type="RefSeq" id="XP_025423247.1"/>
    </source>
</evidence>
<dbReference type="SUPFAM" id="SSF52151">
    <property type="entry name" value="FabD/lysophospholipase-like"/>
    <property type="match status" value="1"/>
</dbReference>
<dbReference type="Pfam" id="PF21089">
    <property type="entry name" value="PKS_DH_N"/>
    <property type="match status" value="1"/>
</dbReference>
<dbReference type="SUPFAM" id="SSF53474">
    <property type="entry name" value="alpha/beta-Hydrolases"/>
    <property type="match status" value="1"/>
</dbReference>
<dbReference type="Pfam" id="PF08659">
    <property type="entry name" value="KR"/>
    <property type="match status" value="1"/>
</dbReference>
<evidence type="ECO:0000256" key="39">
    <source>
        <dbReference type="ARBA" id="ARBA00048289"/>
    </source>
</evidence>
<comment type="catalytic activity">
    <reaction evidence="35">
        <text>3-oxobutanoyl-[ACP] + NADPH + H(+) = (3R)-hydroxybutanoyl-[ACP] + NADP(+)</text>
        <dbReference type="Rhea" id="RHEA:41804"/>
        <dbReference type="Rhea" id="RHEA-COMP:9625"/>
        <dbReference type="Rhea" id="RHEA-COMP:9626"/>
        <dbReference type="ChEBI" id="CHEBI:15378"/>
        <dbReference type="ChEBI" id="CHEBI:57783"/>
        <dbReference type="ChEBI" id="CHEBI:58349"/>
        <dbReference type="ChEBI" id="CHEBI:78450"/>
        <dbReference type="ChEBI" id="CHEBI:78451"/>
    </reaction>
    <physiologicalReaction direction="left-to-right" evidence="35">
        <dbReference type="Rhea" id="RHEA:41805"/>
    </physiologicalReaction>
</comment>
<evidence type="ECO:0000256" key="7">
    <source>
        <dbReference type="ARBA" id="ARBA00018769"/>
    </source>
</evidence>
<comment type="catalytic activity">
    <reaction evidence="46">
        <text>3-oxotetradecanoyl-[ACP] + NADPH + H(+) = (3R)-hydroxytetradecanoyl-[ACP] + NADP(+)</text>
        <dbReference type="Rhea" id="RHEA:41888"/>
        <dbReference type="Rhea" id="RHEA-COMP:9645"/>
        <dbReference type="Rhea" id="RHEA-COMP:9646"/>
        <dbReference type="ChEBI" id="CHEBI:15378"/>
        <dbReference type="ChEBI" id="CHEBI:57783"/>
        <dbReference type="ChEBI" id="CHEBI:58349"/>
        <dbReference type="ChEBI" id="CHEBI:78473"/>
        <dbReference type="ChEBI" id="CHEBI:78474"/>
    </reaction>
    <physiologicalReaction direction="left-to-right" evidence="46">
        <dbReference type="Rhea" id="RHEA:41889"/>
    </physiologicalReaction>
</comment>
<dbReference type="CDD" id="cd05195">
    <property type="entry name" value="enoyl_red"/>
    <property type="match status" value="1"/>
</dbReference>
<dbReference type="PROSITE" id="PS52004">
    <property type="entry name" value="KS3_2"/>
    <property type="match status" value="1"/>
</dbReference>
<evidence type="ECO:0000256" key="9">
    <source>
        <dbReference type="ARBA" id="ARBA00022553"/>
    </source>
</evidence>
<evidence type="ECO:0000256" key="55">
    <source>
        <dbReference type="ARBA" id="ARBA00049533"/>
    </source>
</evidence>
<keyword evidence="8" id="KW-0596">Phosphopantetheine</keyword>
<dbReference type="InterPro" id="IPR014031">
    <property type="entry name" value="Ketoacyl_synth_C"/>
</dbReference>
<comment type="catalytic activity">
    <reaction evidence="38">
        <text>(2E)-dodecenoyl-[ACP] + NADPH + H(+) = dodecanoyl-[ACP] + NADP(+)</text>
        <dbReference type="Rhea" id="RHEA:41880"/>
        <dbReference type="Rhea" id="RHEA-COMP:9643"/>
        <dbReference type="Rhea" id="RHEA-COMP:9644"/>
        <dbReference type="ChEBI" id="CHEBI:15378"/>
        <dbReference type="ChEBI" id="CHEBI:57783"/>
        <dbReference type="ChEBI" id="CHEBI:58349"/>
        <dbReference type="ChEBI" id="CHEBI:65264"/>
        <dbReference type="ChEBI" id="CHEBI:78472"/>
    </reaction>
    <physiologicalReaction direction="left-to-right" evidence="38">
        <dbReference type="Rhea" id="RHEA:41881"/>
    </physiologicalReaction>
</comment>
<evidence type="ECO:0000313" key="60">
    <source>
        <dbReference type="EMBL" id="MBY86864.1"/>
    </source>
</evidence>
<evidence type="ECO:0000256" key="16">
    <source>
        <dbReference type="ARBA" id="ARBA00023351"/>
    </source>
</evidence>
<dbReference type="InterPro" id="IPR049900">
    <property type="entry name" value="PKS_mFAS_DH"/>
</dbReference>
<accession>A0A2S2RA89</accession>
<evidence type="ECO:0000256" key="35">
    <source>
        <dbReference type="ARBA" id="ARBA00047953"/>
    </source>
</evidence>
<evidence type="ECO:0000256" key="36">
    <source>
        <dbReference type="ARBA" id="ARBA00047961"/>
    </source>
</evidence>
<dbReference type="InterPro" id="IPR049391">
    <property type="entry name" value="FAS_pseudo-KR"/>
</dbReference>
<dbReference type="SUPFAM" id="SSF50129">
    <property type="entry name" value="GroES-like"/>
    <property type="match status" value="1"/>
</dbReference>
<comment type="catalytic activity">
    <reaction evidence="51">
        <text>3-oxohexadecanoyl-[ACP] + NADPH + H(+) = (3R)-hydroxyhexadecanoyl-[ACP] + NADP(+)</text>
        <dbReference type="Rhea" id="RHEA:41904"/>
        <dbReference type="Rhea" id="RHEA-COMP:9649"/>
        <dbReference type="Rhea" id="RHEA-COMP:9650"/>
        <dbReference type="ChEBI" id="CHEBI:15378"/>
        <dbReference type="ChEBI" id="CHEBI:57783"/>
        <dbReference type="ChEBI" id="CHEBI:58349"/>
        <dbReference type="ChEBI" id="CHEBI:78478"/>
        <dbReference type="ChEBI" id="CHEBI:78480"/>
    </reaction>
    <physiologicalReaction direction="left-to-right" evidence="51">
        <dbReference type="Rhea" id="RHEA:41905"/>
    </physiologicalReaction>
</comment>
<evidence type="ECO:0000256" key="26">
    <source>
        <dbReference type="ARBA" id="ARBA00047300"/>
    </source>
</evidence>
<evidence type="ECO:0000256" key="2">
    <source>
        <dbReference type="ARBA" id="ARBA00012004"/>
    </source>
</evidence>
<keyword evidence="14" id="KW-0511">Multifunctional enzyme</keyword>
<feature type="domain" description="Ketosynthase family 3 (KS3)" evidence="58">
    <location>
        <begin position="31"/>
        <end position="436"/>
    </location>
</feature>
<evidence type="ECO:0000256" key="49">
    <source>
        <dbReference type="ARBA" id="ARBA00049171"/>
    </source>
</evidence>
<dbReference type="SUPFAM" id="SSF51735">
    <property type="entry name" value="NAD(P)-binding Rossmann-fold domains"/>
    <property type="match status" value="2"/>
</dbReference>
<dbReference type="SMART" id="SM00823">
    <property type="entry name" value="PKS_PP"/>
    <property type="match status" value="1"/>
</dbReference>
<evidence type="ECO:0000256" key="3">
    <source>
        <dbReference type="ARBA" id="ARBA00012480"/>
    </source>
</evidence>
<dbReference type="InterPro" id="IPR032821">
    <property type="entry name" value="PKS_assoc"/>
</dbReference>
<dbReference type="RefSeq" id="XP_025423246.1">
    <property type="nucleotide sequence ID" value="XM_025567461.1"/>
</dbReference>
<dbReference type="GO" id="GO:0004312">
    <property type="term" value="F:fatty acid synthase activity"/>
    <property type="evidence" value="ECO:0007669"/>
    <property type="project" value="UniProtKB-EC"/>
</dbReference>
<dbReference type="InterPro" id="IPR050091">
    <property type="entry name" value="PKS_NRPS_Biosynth_Enz"/>
</dbReference>
<evidence type="ECO:0000256" key="15">
    <source>
        <dbReference type="ARBA" id="ARBA00023332"/>
    </source>
</evidence>
<evidence type="ECO:0000259" key="58">
    <source>
        <dbReference type="PROSITE" id="PS52004"/>
    </source>
</evidence>
<dbReference type="EC" id="1.1.1.100" evidence="5"/>
<evidence type="ECO:0000256" key="32">
    <source>
        <dbReference type="ARBA" id="ARBA00047578"/>
    </source>
</evidence>
<reference evidence="62 63" key="2">
    <citation type="submission" date="2025-04" db="UniProtKB">
        <authorList>
            <consortium name="RefSeq"/>
        </authorList>
    </citation>
    <scope>IDENTIFICATION</scope>
    <source>
        <tissue evidence="62 63">Whole body</tissue>
    </source>
</reference>
<evidence type="ECO:0000256" key="19">
    <source>
        <dbReference type="ARBA" id="ARBA00023394"/>
    </source>
</evidence>
<name>A0A2S2RA89_9HEMI</name>
<evidence type="ECO:0000256" key="28">
    <source>
        <dbReference type="ARBA" id="ARBA00047400"/>
    </source>
</evidence>
<dbReference type="Gene3D" id="3.90.180.10">
    <property type="entry name" value="Medium-chain alcohol dehydrogenases, catalytic domain"/>
    <property type="match status" value="1"/>
</dbReference>
<dbReference type="PANTHER" id="PTHR43775">
    <property type="entry name" value="FATTY ACID SYNTHASE"/>
    <property type="match status" value="1"/>
</dbReference>
<dbReference type="InterPro" id="IPR018201">
    <property type="entry name" value="Ketoacyl_synth_AS"/>
</dbReference>
<dbReference type="Gene3D" id="3.40.47.10">
    <property type="match status" value="1"/>
</dbReference>
<evidence type="ECO:0000313" key="61">
    <source>
        <dbReference type="Proteomes" id="UP000694846"/>
    </source>
</evidence>
<comment type="catalytic activity">
    <reaction evidence="18">
        <text>(3R)-hydroxydecanoyl-[ACP] = (2E)-decenoyl-[ACP] + H2O</text>
        <dbReference type="Rhea" id="RHEA:41860"/>
        <dbReference type="Rhea" id="RHEA-COMP:9638"/>
        <dbReference type="Rhea" id="RHEA-COMP:9639"/>
        <dbReference type="ChEBI" id="CHEBI:15377"/>
        <dbReference type="ChEBI" id="CHEBI:78466"/>
        <dbReference type="ChEBI" id="CHEBI:78467"/>
    </reaction>
    <physiologicalReaction direction="left-to-right" evidence="18">
        <dbReference type="Rhea" id="RHEA:41861"/>
    </physiologicalReaction>
</comment>
<dbReference type="InterPro" id="IPR001031">
    <property type="entry name" value="Thioesterase"/>
</dbReference>
<evidence type="ECO:0000256" key="21">
    <source>
        <dbReference type="ARBA" id="ARBA00023399"/>
    </source>
</evidence>
<keyword evidence="9" id="KW-0597">Phosphoprotein</keyword>
<evidence type="ECO:0000256" key="46">
    <source>
        <dbReference type="ARBA" id="ARBA00048935"/>
    </source>
</evidence>
<comment type="catalytic activity">
    <reaction evidence="22">
        <text>(3R)-hydroxyhexadecanoyl-[ACP] = (2E)-hexadecenoyl-[ACP] + H2O</text>
        <dbReference type="Rhea" id="RHEA:41908"/>
        <dbReference type="Rhea" id="RHEA-COMP:9650"/>
        <dbReference type="Rhea" id="RHEA-COMP:9651"/>
        <dbReference type="ChEBI" id="CHEBI:15377"/>
        <dbReference type="ChEBI" id="CHEBI:78480"/>
        <dbReference type="ChEBI" id="CHEBI:78481"/>
    </reaction>
    <physiologicalReaction direction="left-to-right" evidence="22">
        <dbReference type="Rhea" id="RHEA:41909"/>
    </physiologicalReaction>
</comment>
<evidence type="ECO:0000256" key="18">
    <source>
        <dbReference type="ARBA" id="ARBA00023388"/>
    </source>
</evidence>
<feature type="region of interest" description="C-terminal hotdog fold" evidence="56">
    <location>
        <begin position="1009"/>
        <end position="1131"/>
    </location>
</feature>
<dbReference type="InterPro" id="IPR016035">
    <property type="entry name" value="Acyl_Trfase/lysoPLipase"/>
</dbReference>
<evidence type="ECO:0000256" key="11">
    <source>
        <dbReference type="ARBA" id="ARBA00022799"/>
    </source>
</evidence>
<dbReference type="FunFam" id="1.10.1200.10:FF:000013">
    <property type="entry name" value="Fatty acid synthase"/>
    <property type="match status" value="1"/>
</dbReference>
<comment type="catalytic activity">
    <reaction evidence="36">
        <text>acetyl-[ACP] + malonyl-[ACP] + H(+) = 3-oxobutanoyl-[ACP] + holo-[ACP] + CO2</text>
        <dbReference type="Rhea" id="RHEA:41800"/>
        <dbReference type="Rhea" id="RHEA-COMP:9621"/>
        <dbReference type="Rhea" id="RHEA-COMP:9623"/>
        <dbReference type="Rhea" id="RHEA-COMP:9625"/>
        <dbReference type="Rhea" id="RHEA-COMP:9685"/>
        <dbReference type="ChEBI" id="CHEBI:15378"/>
        <dbReference type="ChEBI" id="CHEBI:16526"/>
        <dbReference type="ChEBI" id="CHEBI:64479"/>
        <dbReference type="ChEBI" id="CHEBI:78446"/>
        <dbReference type="ChEBI" id="CHEBI:78449"/>
        <dbReference type="ChEBI" id="CHEBI:78450"/>
    </reaction>
    <physiologicalReaction direction="left-to-right" evidence="36">
        <dbReference type="Rhea" id="RHEA:41801"/>
    </physiologicalReaction>
</comment>
<feature type="active site" description="Proton donor; for dehydratase activity" evidence="56">
    <location>
        <position position="1059"/>
    </location>
</feature>
<dbReference type="SMART" id="SM00827">
    <property type="entry name" value="PKS_AT"/>
    <property type="match status" value="1"/>
</dbReference>
<dbReference type="SUPFAM" id="SSF47336">
    <property type="entry name" value="ACP-like"/>
    <property type="match status" value="1"/>
</dbReference>
<evidence type="ECO:0000256" key="44">
    <source>
        <dbReference type="ARBA" id="ARBA00048691"/>
    </source>
</evidence>
<evidence type="ECO:0000256" key="22">
    <source>
        <dbReference type="ARBA" id="ARBA00023401"/>
    </source>
</evidence>
<evidence type="ECO:0000256" key="8">
    <source>
        <dbReference type="ARBA" id="ARBA00022450"/>
    </source>
</evidence>
<comment type="catalytic activity">
    <reaction evidence="47">
        <text>(2E)-octadecenoyl-[ACP] + NADPH + H(+) = octadecanoyl-[ACP] + NADP(+)</text>
        <dbReference type="Rhea" id="RHEA:41928"/>
        <dbReference type="Rhea" id="RHEA-COMP:9655"/>
        <dbReference type="Rhea" id="RHEA-COMP:9656"/>
        <dbReference type="ChEBI" id="CHEBI:15378"/>
        <dbReference type="ChEBI" id="CHEBI:57783"/>
        <dbReference type="ChEBI" id="CHEBI:58349"/>
        <dbReference type="ChEBI" id="CHEBI:78489"/>
        <dbReference type="ChEBI" id="CHEBI:78495"/>
    </reaction>
    <physiologicalReaction direction="left-to-right" evidence="47">
        <dbReference type="Rhea" id="RHEA:41929"/>
    </physiologicalReaction>
</comment>
<dbReference type="SUPFAM" id="SSF53901">
    <property type="entry name" value="Thiolase-like"/>
    <property type="match status" value="1"/>
</dbReference>
<evidence type="ECO:0000256" key="54">
    <source>
        <dbReference type="ARBA" id="ARBA00049521"/>
    </source>
</evidence>
<dbReference type="InterPro" id="IPR016039">
    <property type="entry name" value="Thiolase-like"/>
</dbReference>
<evidence type="ECO:0000256" key="53">
    <source>
        <dbReference type="ARBA" id="ARBA00049449"/>
    </source>
</evidence>